<dbReference type="GO" id="GO:0005794">
    <property type="term" value="C:Golgi apparatus"/>
    <property type="evidence" value="ECO:0007669"/>
    <property type="project" value="TreeGrafter"/>
</dbReference>
<comment type="caution">
    <text evidence="2">The sequence shown here is derived from an EMBL/GenBank/DDBJ whole genome shotgun (WGS) entry which is preliminary data.</text>
</comment>
<dbReference type="GO" id="GO:0005829">
    <property type="term" value="C:cytosol"/>
    <property type="evidence" value="ECO:0007669"/>
    <property type="project" value="GOC"/>
</dbReference>
<feature type="domain" description="Sortilin C-terminal" evidence="1">
    <location>
        <begin position="35"/>
        <end position="74"/>
    </location>
</feature>
<dbReference type="Pfam" id="PF15901">
    <property type="entry name" value="Sortilin_C"/>
    <property type="match status" value="1"/>
</dbReference>
<dbReference type="InterPro" id="IPR031777">
    <property type="entry name" value="Sortilin_C"/>
</dbReference>
<reference evidence="2 3" key="1">
    <citation type="submission" date="2018-02" db="EMBL/GenBank/DDBJ databases">
        <title>Genome sequence of the basidiomycete white-rot fungus Phlebia centrifuga.</title>
        <authorList>
            <person name="Granchi Z."/>
            <person name="Peng M."/>
            <person name="de Vries R.P."/>
            <person name="Hilden K."/>
            <person name="Makela M.R."/>
            <person name="Grigoriev I."/>
            <person name="Riley R."/>
        </authorList>
    </citation>
    <scope>NUCLEOTIDE SEQUENCE [LARGE SCALE GENOMIC DNA]</scope>
    <source>
        <strain evidence="2 3">FBCC195</strain>
    </source>
</reference>
<protein>
    <recommendedName>
        <fullName evidence="1">Sortilin C-terminal domain-containing protein</fullName>
    </recommendedName>
</protein>
<evidence type="ECO:0000259" key="1">
    <source>
        <dbReference type="Pfam" id="PF15901"/>
    </source>
</evidence>
<accession>A0A2R6NIQ2</accession>
<dbReference type="GO" id="GO:0006895">
    <property type="term" value="P:Golgi to endosome transport"/>
    <property type="evidence" value="ECO:0007669"/>
    <property type="project" value="TreeGrafter"/>
</dbReference>
<dbReference type="AlphaFoldDB" id="A0A2R6NIQ2"/>
<dbReference type="Proteomes" id="UP000186601">
    <property type="component" value="Unassembled WGS sequence"/>
</dbReference>
<dbReference type="OrthoDB" id="443634at2759"/>
<dbReference type="EMBL" id="MLYV02001198">
    <property type="protein sequence ID" value="PSR72244.1"/>
    <property type="molecule type" value="Genomic_DNA"/>
</dbReference>
<dbReference type="STRING" id="98765.A0A2R6NIQ2"/>
<keyword evidence="3" id="KW-1185">Reference proteome</keyword>
<organism evidence="2 3">
    <name type="scientific">Hermanssonia centrifuga</name>
    <dbReference type="NCBI Taxonomy" id="98765"/>
    <lineage>
        <taxon>Eukaryota</taxon>
        <taxon>Fungi</taxon>
        <taxon>Dikarya</taxon>
        <taxon>Basidiomycota</taxon>
        <taxon>Agaricomycotina</taxon>
        <taxon>Agaricomycetes</taxon>
        <taxon>Polyporales</taxon>
        <taxon>Meruliaceae</taxon>
        <taxon>Hermanssonia</taxon>
    </lineage>
</organism>
<proteinExistence type="predicted"/>
<dbReference type="PANTHER" id="PTHR12106">
    <property type="entry name" value="SORTILIN RELATED"/>
    <property type="match status" value="1"/>
</dbReference>
<evidence type="ECO:0000313" key="2">
    <source>
        <dbReference type="EMBL" id="PSR72244.1"/>
    </source>
</evidence>
<evidence type="ECO:0000313" key="3">
    <source>
        <dbReference type="Proteomes" id="UP000186601"/>
    </source>
</evidence>
<gene>
    <name evidence="2" type="ORF">PHLCEN_2v11836</name>
</gene>
<dbReference type="GO" id="GO:0006623">
    <property type="term" value="P:protein targeting to vacuole"/>
    <property type="evidence" value="ECO:0007669"/>
    <property type="project" value="TreeGrafter"/>
</dbReference>
<dbReference type="InterPro" id="IPR050310">
    <property type="entry name" value="VPS10-sortilin"/>
</dbReference>
<dbReference type="GO" id="GO:0016020">
    <property type="term" value="C:membrane"/>
    <property type="evidence" value="ECO:0007669"/>
    <property type="project" value="TreeGrafter"/>
</dbReference>
<sequence>MAILMLLSAFSTDEGLHWREYRFTDEKVRVKAIVTVPSDTSRRFILMGSYPRAPAAAVAIHIDFTALTSRQCSDVSRSYSESGPLATLASVPWFLIGLGGIAWEWASSRVGSITTGFRARRGYRHVPVDEDAQILRFEDEE</sequence>
<name>A0A2R6NIQ2_9APHY</name>
<dbReference type="PANTHER" id="PTHR12106:SF27">
    <property type="entry name" value="SORTILIN-RELATED RECEPTOR"/>
    <property type="match status" value="1"/>
</dbReference>
<dbReference type="GO" id="GO:0006896">
    <property type="term" value="P:Golgi to vacuole transport"/>
    <property type="evidence" value="ECO:0007669"/>
    <property type="project" value="TreeGrafter"/>
</dbReference>